<evidence type="ECO:0000313" key="1">
    <source>
        <dbReference type="EMBL" id="MBW0531487.1"/>
    </source>
</evidence>
<gene>
    <name evidence="1" type="ORF">O181_071202</name>
</gene>
<keyword evidence="2" id="KW-1185">Reference proteome</keyword>
<accession>A0A9Q3F4Q8</accession>
<dbReference type="Proteomes" id="UP000765509">
    <property type="component" value="Unassembled WGS sequence"/>
</dbReference>
<protein>
    <recommendedName>
        <fullName evidence="3">Reverse transcriptase Ty1/copia-type domain-containing protein</fullName>
    </recommendedName>
</protein>
<proteinExistence type="predicted"/>
<evidence type="ECO:0000313" key="2">
    <source>
        <dbReference type="Proteomes" id="UP000765509"/>
    </source>
</evidence>
<comment type="caution">
    <text evidence="1">The sequence shown here is derived from an EMBL/GenBank/DDBJ whole genome shotgun (WGS) entry which is preliminary data.</text>
</comment>
<evidence type="ECO:0008006" key="3">
    <source>
        <dbReference type="Google" id="ProtNLM"/>
    </source>
</evidence>
<organism evidence="1 2">
    <name type="scientific">Austropuccinia psidii MF-1</name>
    <dbReference type="NCBI Taxonomy" id="1389203"/>
    <lineage>
        <taxon>Eukaryota</taxon>
        <taxon>Fungi</taxon>
        <taxon>Dikarya</taxon>
        <taxon>Basidiomycota</taxon>
        <taxon>Pucciniomycotina</taxon>
        <taxon>Pucciniomycetes</taxon>
        <taxon>Pucciniales</taxon>
        <taxon>Sphaerophragmiaceae</taxon>
        <taxon>Austropuccinia</taxon>
    </lineage>
</organism>
<name>A0A9Q3F4Q8_9BASI</name>
<dbReference type="EMBL" id="AVOT02036873">
    <property type="protein sequence ID" value="MBW0531487.1"/>
    <property type="molecule type" value="Genomic_DNA"/>
</dbReference>
<reference evidence="1" key="1">
    <citation type="submission" date="2021-03" db="EMBL/GenBank/DDBJ databases">
        <title>Draft genome sequence of rust myrtle Austropuccinia psidii MF-1, a brazilian biotype.</title>
        <authorList>
            <person name="Quecine M.C."/>
            <person name="Pachon D.M.R."/>
            <person name="Bonatelli M.L."/>
            <person name="Correr F.H."/>
            <person name="Franceschini L.M."/>
            <person name="Leite T.F."/>
            <person name="Margarido G.R.A."/>
            <person name="Almeida C.A."/>
            <person name="Ferrarezi J.A."/>
            <person name="Labate C.A."/>
        </authorList>
    </citation>
    <scope>NUCLEOTIDE SEQUENCE</scope>
    <source>
        <strain evidence="1">MF-1</strain>
    </source>
</reference>
<sequence length="132" mass="15133">MLGVKITHCDDFISLDQQHFIKSLLRLYSMEKCKPVCIPLPPETHMGPASEEELAKLKVLEVRYWTAIGSIDYLSTAAHPNLSHAVSSLSQFIENPGINHWNNFLHILNYLNETQDIGLVYSWELQRRDQGI</sequence>
<dbReference type="AlphaFoldDB" id="A0A9Q3F4Q8"/>